<dbReference type="EMBL" id="JAPWTJ010001505">
    <property type="protein sequence ID" value="KAJ8971262.1"/>
    <property type="molecule type" value="Genomic_DNA"/>
</dbReference>
<name>A0ABQ9J2W2_9CUCU</name>
<evidence type="ECO:0000313" key="3">
    <source>
        <dbReference type="EMBL" id="KAJ8971262.1"/>
    </source>
</evidence>
<reference evidence="3" key="1">
    <citation type="journal article" date="2023" name="Insect Mol. Biol.">
        <title>Genome sequencing provides insights into the evolution of gene families encoding plant cell wall-degrading enzymes in longhorned beetles.</title>
        <authorList>
            <person name="Shin N.R."/>
            <person name="Okamura Y."/>
            <person name="Kirsch R."/>
            <person name="Pauchet Y."/>
        </authorList>
    </citation>
    <scope>NUCLEOTIDE SEQUENCE</scope>
    <source>
        <strain evidence="3">MMC_N1</strain>
    </source>
</reference>
<evidence type="ECO:0000259" key="2">
    <source>
        <dbReference type="Pfam" id="PF00135"/>
    </source>
</evidence>
<keyword evidence="4" id="KW-1185">Reference proteome</keyword>
<dbReference type="InterPro" id="IPR002018">
    <property type="entry name" value="CarbesteraseB"/>
</dbReference>
<sequence>MQDNPGKSLAYFSDNSYARPIIKHAQLQSKYADERKKVGHGEERNYYFRTQTDTYDNSDLNKFPVLDVEIHYRIVKIWTNFAKTMNPTPEQNDLLQNITWPKVNPENFQQKFRNKKRIQKKIVLRFGTRYTRNGEQDLSTASKSIQCKDTISNI</sequence>
<dbReference type="InterPro" id="IPR029058">
    <property type="entry name" value="AB_hydrolase_fold"/>
</dbReference>
<organism evidence="3 4">
    <name type="scientific">Molorchus minor</name>
    <dbReference type="NCBI Taxonomy" id="1323400"/>
    <lineage>
        <taxon>Eukaryota</taxon>
        <taxon>Metazoa</taxon>
        <taxon>Ecdysozoa</taxon>
        <taxon>Arthropoda</taxon>
        <taxon>Hexapoda</taxon>
        <taxon>Insecta</taxon>
        <taxon>Pterygota</taxon>
        <taxon>Neoptera</taxon>
        <taxon>Endopterygota</taxon>
        <taxon>Coleoptera</taxon>
        <taxon>Polyphaga</taxon>
        <taxon>Cucujiformia</taxon>
        <taxon>Chrysomeloidea</taxon>
        <taxon>Cerambycidae</taxon>
        <taxon>Lamiinae</taxon>
        <taxon>Monochamini</taxon>
        <taxon>Molorchus</taxon>
    </lineage>
</organism>
<keyword evidence="1" id="KW-0325">Glycoprotein</keyword>
<protein>
    <recommendedName>
        <fullName evidence="2">Carboxylesterase type B domain-containing protein</fullName>
    </recommendedName>
</protein>
<evidence type="ECO:0000313" key="4">
    <source>
        <dbReference type="Proteomes" id="UP001162164"/>
    </source>
</evidence>
<comment type="caution">
    <text evidence="3">The sequence shown here is derived from an EMBL/GenBank/DDBJ whole genome shotgun (WGS) entry which is preliminary data.</text>
</comment>
<dbReference type="Gene3D" id="3.40.50.1820">
    <property type="entry name" value="alpha/beta hydrolase"/>
    <property type="match status" value="1"/>
</dbReference>
<feature type="domain" description="Carboxylesterase type B" evidence="2">
    <location>
        <begin position="24"/>
        <end position="108"/>
    </location>
</feature>
<dbReference type="Proteomes" id="UP001162164">
    <property type="component" value="Unassembled WGS sequence"/>
</dbReference>
<dbReference type="Pfam" id="PF00135">
    <property type="entry name" value="COesterase"/>
    <property type="match status" value="1"/>
</dbReference>
<accession>A0ABQ9J2W2</accession>
<proteinExistence type="predicted"/>
<dbReference type="SUPFAM" id="SSF53474">
    <property type="entry name" value="alpha/beta-Hydrolases"/>
    <property type="match status" value="1"/>
</dbReference>
<gene>
    <name evidence="3" type="ORF">NQ317_011621</name>
</gene>
<evidence type="ECO:0000256" key="1">
    <source>
        <dbReference type="ARBA" id="ARBA00023180"/>
    </source>
</evidence>